<keyword evidence="1" id="KW-0472">Membrane</keyword>
<dbReference type="AlphaFoldDB" id="A0A6J7ZSV3"/>
<dbReference type="EMBL" id="CZCZ02000017">
    <property type="protein sequence ID" value="CAC5345905.1"/>
    <property type="molecule type" value="Genomic_DNA"/>
</dbReference>
<gene>
    <name evidence="2" type="ORF">PLAN_70482</name>
</gene>
<evidence type="ECO:0000256" key="1">
    <source>
        <dbReference type="SAM" id="Phobius"/>
    </source>
</evidence>
<keyword evidence="3" id="KW-1185">Reference proteome</keyword>
<proteinExistence type="predicted"/>
<keyword evidence="1" id="KW-0812">Transmembrane</keyword>
<comment type="caution">
    <text evidence="2">The sequence shown here is derived from an EMBL/GenBank/DDBJ whole genome shotgun (WGS) entry which is preliminary data.</text>
</comment>
<evidence type="ECO:0000313" key="3">
    <source>
        <dbReference type="Proteomes" id="UP000196521"/>
    </source>
</evidence>
<sequence>MVEDGEAGLIAEVAAPGEMGVVGAMGITGAMVGVMGVALLIPVSSI</sequence>
<reference evidence="2" key="1">
    <citation type="submission" date="2020-05" db="EMBL/GenBank/DDBJ databases">
        <authorList>
            <consortium name="Genoscope - CEA"/>
            <person name="William W."/>
        </authorList>
    </citation>
    <scope>NUCLEOTIDE SEQUENCE [LARGE SCALE GENOMIC DNA]</scope>
    <source>
        <strain evidence="2">PCC 7821</strain>
    </source>
</reference>
<feature type="transmembrane region" description="Helical" evidence="1">
    <location>
        <begin position="20"/>
        <end position="41"/>
    </location>
</feature>
<protein>
    <submittedName>
        <fullName evidence="2">Uncharacterized protein</fullName>
    </submittedName>
</protein>
<evidence type="ECO:0000313" key="2">
    <source>
        <dbReference type="EMBL" id="CAC5345905.1"/>
    </source>
</evidence>
<keyword evidence="1" id="KW-1133">Transmembrane helix</keyword>
<dbReference type="Proteomes" id="UP000196521">
    <property type="component" value="Unassembled WGS sequence"/>
</dbReference>
<organism evidence="2 3">
    <name type="scientific">Planktothrix rubescens CCAP 1459/22</name>
    <dbReference type="NCBI Taxonomy" id="329571"/>
    <lineage>
        <taxon>Bacteria</taxon>
        <taxon>Bacillati</taxon>
        <taxon>Cyanobacteriota</taxon>
        <taxon>Cyanophyceae</taxon>
        <taxon>Oscillatoriophycideae</taxon>
        <taxon>Oscillatoriales</taxon>
        <taxon>Microcoleaceae</taxon>
        <taxon>Planktothrix</taxon>
    </lineage>
</organism>
<name>A0A6J7ZSV3_PLARU</name>
<accession>A0A6J7ZSV3</accession>